<evidence type="ECO:0000313" key="2">
    <source>
        <dbReference type="Proteomes" id="UP000250234"/>
    </source>
</evidence>
<protein>
    <submittedName>
        <fullName evidence="1">Metallo-beta-lactamase domain protein</fullName>
    </submittedName>
</protein>
<gene>
    <name evidence="1" type="ORF">NCTC8081_03230</name>
</gene>
<sequence>MIKVLASGSKGNGYLVVAGEEKLILELGIPFKEMLKAIDFNLEGVVGALISHKHLPRPFTSHRTSRKAWFKCLL</sequence>
<dbReference type="InterPro" id="IPR036866">
    <property type="entry name" value="RibonucZ/Hydroxyglut_hydro"/>
</dbReference>
<dbReference type="Proteomes" id="UP000250234">
    <property type="component" value="Unassembled WGS sequence"/>
</dbReference>
<name>A0A2X3IGT0_CLOPF</name>
<dbReference type="SUPFAM" id="SSF56281">
    <property type="entry name" value="Metallo-hydrolase/oxidoreductase"/>
    <property type="match status" value="1"/>
</dbReference>
<dbReference type="EMBL" id="UAWO01000006">
    <property type="protein sequence ID" value="SQC85437.1"/>
    <property type="molecule type" value="Genomic_DNA"/>
</dbReference>
<organism evidence="1 2">
    <name type="scientific">Clostridium perfringens</name>
    <dbReference type="NCBI Taxonomy" id="1502"/>
    <lineage>
        <taxon>Bacteria</taxon>
        <taxon>Bacillati</taxon>
        <taxon>Bacillota</taxon>
        <taxon>Clostridia</taxon>
        <taxon>Eubacteriales</taxon>
        <taxon>Clostridiaceae</taxon>
        <taxon>Clostridium</taxon>
    </lineage>
</organism>
<evidence type="ECO:0000313" key="1">
    <source>
        <dbReference type="EMBL" id="SQC85437.1"/>
    </source>
</evidence>
<proteinExistence type="predicted"/>
<dbReference type="RefSeq" id="WP_341466243.1">
    <property type="nucleotide sequence ID" value="NZ_CATNYA010000055.1"/>
</dbReference>
<dbReference type="AlphaFoldDB" id="A0A2X3IGT0"/>
<reference evidence="1 2" key="1">
    <citation type="submission" date="2018-06" db="EMBL/GenBank/DDBJ databases">
        <authorList>
            <consortium name="Pathogen Informatics"/>
            <person name="Doyle S."/>
        </authorList>
    </citation>
    <scope>NUCLEOTIDE SEQUENCE [LARGE SCALE GENOMIC DNA]</scope>
    <source>
        <strain evidence="1 2">NCTC8081</strain>
    </source>
</reference>
<accession>A0A2X3IGT0</accession>